<dbReference type="PROSITE" id="PS51318">
    <property type="entry name" value="TAT"/>
    <property type="match status" value="1"/>
</dbReference>
<evidence type="ECO:0000313" key="9">
    <source>
        <dbReference type="EMBL" id="MDQ0457877.1"/>
    </source>
</evidence>
<gene>
    <name evidence="9" type="ORF">QO005_004235</name>
</gene>
<feature type="signal peptide" evidence="8">
    <location>
        <begin position="1"/>
        <end position="37"/>
    </location>
</feature>
<reference evidence="9 10" key="1">
    <citation type="submission" date="2023-07" db="EMBL/GenBank/DDBJ databases">
        <title>Genomic Encyclopedia of Type Strains, Phase IV (KMG-IV): sequencing the most valuable type-strain genomes for metagenomic binning, comparative biology and taxonomic classification.</title>
        <authorList>
            <person name="Goeker M."/>
        </authorList>
    </citation>
    <scope>NUCLEOTIDE SEQUENCE [LARGE SCALE GENOMIC DNA]</scope>
    <source>
        <strain evidence="9 10">DSM 100301</strain>
    </source>
</reference>
<evidence type="ECO:0000256" key="5">
    <source>
        <dbReference type="ARBA" id="ARBA00022729"/>
    </source>
</evidence>
<dbReference type="InterPro" id="IPR006311">
    <property type="entry name" value="TAT_signal"/>
</dbReference>
<dbReference type="InterPro" id="IPR044527">
    <property type="entry name" value="NrtA/CpmA_ABC-bd_dom"/>
</dbReference>
<evidence type="ECO:0000313" key="10">
    <source>
        <dbReference type="Proteomes" id="UP001235269"/>
    </source>
</evidence>
<proteinExistence type="inferred from homology"/>
<dbReference type="Gene3D" id="3.40.190.10">
    <property type="entry name" value="Periplasmic binding protein-like II"/>
    <property type="match status" value="2"/>
</dbReference>
<keyword evidence="6" id="KW-0472">Membrane</keyword>
<evidence type="ECO:0000256" key="7">
    <source>
        <dbReference type="ARBA" id="ARBA00024031"/>
    </source>
</evidence>
<dbReference type="RefSeq" id="WP_307159980.1">
    <property type="nucleotide sequence ID" value="NZ_JAUSWH010000019.1"/>
</dbReference>
<dbReference type="EMBL" id="JAUSWH010000019">
    <property type="protein sequence ID" value="MDQ0457877.1"/>
    <property type="molecule type" value="Genomic_DNA"/>
</dbReference>
<organism evidence="9 10">
    <name type="scientific">Rhizobium paknamense</name>
    <dbReference type="NCBI Taxonomy" id="1206817"/>
    <lineage>
        <taxon>Bacteria</taxon>
        <taxon>Pseudomonadati</taxon>
        <taxon>Pseudomonadota</taxon>
        <taxon>Alphaproteobacteria</taxon>
        <taxon>Hyphomicrobiales</taxon>
        <taxon>Rhizobiaceae</taxon>
        <taxon>Rhizobium/Agrobacterium group</taxon>
        <taxon>Rhizobium</taxon>
    </lineage>
</organism>
<evidence type="ECO:0000256" key="4">
    <source>
        <dbReference type="ARBA" id="ARBA00022519"/>
    </source>
</evidence>
<keyword evidence="4" id="KW-0997">Cell inner membrane</keyword>
<keyword evidence="5 8" id="KW-0732">Signal</keyword>
<keyword evidence="10" id="KW-1185">Reference proteome</keyword>
<dbReference type="Pfam" id="PF13379">
    <property type="entry name" value="NMT1_2"/>
    <property type="match status" value="1"/>
</dbReference>
<keyword evidence="2" id="KW-0813">Transport</keyword>
<protein>
    <submittedName>
        <fullName evidence="9">Nitrate/nitrite transport system substrate-binding protein</fullName>
    </submittedName>
</protein>
<comment type="caution">
    <text evidence="9">The sequence shown here is derived from an EMBL/GenBank/DDBJ whole genome shotgun (WGS) entry which is preliminary data.</text>
</comment>
<evidence type="ECO:0000256" key="1">
    <source>
        <dbReference type="ARBA" id="ARBA00004308"/>
    </source>
</evidence>
<sequence length="432" mass="46705">MSKTITTGISRRSLLKTSATLATLASARTLLPSGALAASAAPEVKGVKLGFIALTDAAPLIVAKEKGLFDKYGLTEVEVAKQASWGATRDNLVLGGAANGIDGAHILTPMPYLISTGKVTQNNVPVPMSIIARLNLDSQGISVAQDYAATGVELDAAKLKDAFAAKKAKAGEVKVAMTFPGGTHDLWIRYWLAAGGIDPDKDVSTIVVPPPQMVANMKVGNMDAFCVGEPWNEQLVNQGIGFTACTTGELWKGHPEKALSLRTDWIEKNPKATEALLMAVMEAQIWCDKMENKEEMATILGKRQWFNVPPKDVLGRLKGNINYGNGRVKENTGLQMKFWQDHASYPFKSHDAWFITENIRWGKFAADTDIKALVDKVNREDLWRLAAKSLGVASADIPASTSRGKETFFDGKVFDPENPKAYLDSLVIKASA</sequence>
<evidence type="ECO:0000256" key="8">
    <source>
        <dbReference type="SAM" id="SignalP"/>
    </source>
</evidence>
<dbReference type="PANTHER" id="PTHR30024:SF7">
    <property type="entry name" value="NITRATE_NITRITE BINDING PROTEIN NRTA"/>
    <property type="match status" value="1"/>
</dbReference>
<evidence type="ECO:0000256" key="3">
    <source>
        <dbReference type="ARBA" id="ARBA00022475"/>
    </source>
</evidence>
<name>A0ABU0IHY3_9HYPH</name>
<dbReference type="SUPFAM" id="SSF53850">
    <property type="entry name" value="Periplasmic binding protein-like II"/>
    <property type="match status" value="1"/>
</dbReference>
<accession>A0ABU0IHY3</accession>
<feature type="chain" id="PRO_5047139306" evidence="8">
    <location>
        <begin position="38"/>
        <end position="432"/>
    </location>
</feature>
<dbReference type="PANTHER" id="PTHR30024">
    <property type="entry name" value="ALIPHATIC SULFONATES-BINDING PROTEIN-RELATED"/>
    <property type="match status" value="1"/>
</dbReference>
<dbReference type="Proteomes" id="UP001235269">
    <property type="component" value="Unassembled WGS sequence"/>
</dbReference>
<evidence type="ECO:0000256" key="2">
    <source>
        <dbReference type="ARBA" id="ARBA00022448"/>
    </source>
</evidence>
<comment type="subcellular location">
    <subcellularLocation>
        <location evidence="1">Endomembrane system</location>
    </subcellularLocation>
</comment>
<dbReference type="CDD" id="cd13553">
    <property type="entry name" value="PBP2_NrtA_CpmA_like"/>
    <property type="match status" value="1"/>
</dbReference>
<evidence type="ECO:0000256" key="6">
    <source>
        <dbReference type="ARBA" id="ARBA00023136"/>
    </source>
</evidence>
<comment type="similarity">
    <text evidence="7">Belongs to the CmpA/NrtA family.</text>
</comment>
<keyword evidence="3" id="KW-1003">Cell membrane</keyword>